<keyword evidence="3" id="KW-1185">Reference proteome</keyword>
<reference evidence="2" key="2">
    <citation type="submission" date="2025-09" db="UniProtKB">
        <authorList>
            <consortium name="Ensembl"/>
        </authorList>
    </citation>
    <scope>IDENTIFICATION</scope>
</reference>
<dbReference type="Ensembl" id="ENSGMOT00000039246.1">
    <property type="protein sequence ID" value="ENSGMOP00000034079.1"/>
    <property type="gene ID" value="ENSGMOG00000029183.1"/>
</dbReference>
<sequence length="802" mass="89064">MAYQGFRNTYESIPNVSTNKYKASQTQDDGGYGSLGQPPIPTPSFNLPENHKPWPNNAEDPFQLLRCSQNSTRNLSDATDCDSVADLDGLVSNILEDGDSSDPLSHTKRNSSKFTSIWSPQTIGNDLLHYSQSASTEANPDFDQVQGPVISKEINNSFQQFYGFNTSNQRLSKSSNGDMDGYKPHSLKPTKPQCLPIPSMENGFLSAMRESQLIGKNFPIQKKAFGHQGEMDSRLVNDYNDKYIQSSPEQYQQSSPQDVNKLVSPFIDLMATKKIMVEENNHFKLTNSAMSPDSALRTPVKRGLGGDIGPVQRNPNEGFMLHAFQDNYRFQGHDTKHIQQSTSNSAPCNPIKSYQSNIITQSLTATPNVNQVLNQYSQDQMQQSQLTNMASRDRGYLPFNQHQPVSEFGPGTFPPNQRSPFYKQDLSRGDGRNVHHVPGQSQLGMSTEPLRKADVDAGLRGEKSRLHSTAGAFVQDGFLSTQRTECNTRVPRHGLPQRNNFYFPQSGNTYGSQRFGVGNSTADTGKLPQFVPHTYPVSDPRPSSFKMGVNSNSNLSSRPSQPYGSGPPCRDLCDRRPEGEFAALKPDIAFQMAQSAGGGMYPDMASTKSPQPMTKNRGGPMSQLHYYLEECCDQLACLEKERKKFVILNKTFAGRRANVATSSLLPKMPPNPSRVDRLIVDQIREHSRVLSLLDQLDPLSSLPFQGYIHSTLDRHYKAIISTQTRRREECINLTGQQKQGSTQDIMPLAMALKDLCSATRKTRTALWCTLQATVPMSAGVLDIHGDAETPAVTEESIPARRL</sequence>
<evidence type="ECO:0000256" key="1">
    <source>
        <dbReference type="SAM" id="MobiDB-lite"/>
    </source>
</evidence>
<name>A0A8C5ASU0_GADMO</name>
<evidence type="ECO:0000313" key="3">
    <source>
        <dbReference type="Proteomes" id="UP000694546"/>
    </source>
</evidence>
<dbReference type="OMA" id="KMQMSGF"/>
<dbReference type="GO" id="GO:0007144">
    <property type="term" value="P:female meiosis I"/>
    <property type="evidence" value="ECO:0007669"/>
    <property type="project" value="TreeGrafter"/>
</dbReference>
<dbReference type="OrthoDB" id="5978002at2759"/>
<feature type="region of interest" description="Disordered" evidence="1">
    <location>
        <begin position="21"/>
        <end position="57"/>
    </location>
</feature>
<accession>A0A8C5ASU0</accession>
<dbReference type="GO" id="GO:0048255">
    <property type="term" value="P:mRNA stabilization"/>
    <property type="evidence" value="ECO:0007669"/>
    <property type="project" value="TreeGrafter"/>
</dbReference>
<dbReference type="GeneTree" id="ENSGT00940000174795"/>
<evidence type="ECO:0000313" key="2">
    <source>
        <dbReference type="Ensembl" id="ENSGMOP00000034079.1"/>
    </source>
</evidence>
<proteinExistence type="predicted"/>
<dbReference type="InterPro" id="IPR027963">
    <property type="entry name" value="MEIOC"/>
</dbReference>
<dbReference type="GO" id="GO:0005634">
    <property type="term" value="C:nucleus"/>
    <property type="evidence" value="ECO:0007669"/>
    <property type="project" value="TreeGrafter"/>
</dbReference>
<organism evidence="2 3">
    <name type="scientific">Gadus morhua</name>
    <name type="common">Atlantic cod</name>
    <dbReference type="NCBI Taxonomy" id="8049"/>
    <lineage>
        <taxon>Eukaryota</taxon>
        <taxon>Metazoa</taxon>
        <taxon>Chordata</taxon>
        <taxon>Craniata</taxon>
        <taxon>Vertebrata</taxon>
        <taxon>Euteleostomi</taxon>
        <taxon>Actinopterygii</taxon>
        <taxon>Neopterygii</taxon>
        <taxon>Teleostei</taxon>
        <taxon>Neoteleostei</taxon>
        <taxon>Acanthomorphata</taxon>
        <taxon>Zeiogadaria</taxon>
        <taxon>Gadariae</taxon>
        <taxon>Gadiformes</taxon>
        <taxon>Gadoidei</taxon>
        <taxon>Gadidae</taxon>
        <taxon>Gadus</taxon>
    </lineage>
</organism>
<dbReference type="AlphaFoldDB" id="A0A8C5ASU0"/>
<protein>
    <recommendedName>
        <fullName evidence="4">Meiosis-specific coiled-coil domain-containing protein MEIOC</fullName>
    </recommendedName>
</protein>
<dbReference type="GO" id="GO:0007141">
    <property type="term" value="P:male meiosis I"/>
    <property type="evidence" value="ECO:0007669"/>
    <property type="project" value="TreeGrafter"/>
</dbReference>
<dbReference type="Proteomes" id="UP000694546">
    <property type="component" value="Chromosome 2"/>
</dbReference>
<dbReference type="Pfam" id="PF15189">
    <property type="entry name" value="MEIOC"/>
    <property type="match status" value="1"/>
</dbReference>
<feature type="compositionally biased region" description="Polar residues" evidence="1">
    <location>
        <begin position="549"/>
        <end position="563"/>
    </location>
</feature>
<dbReference type="GO" id="GO:0005737">
    <property type="term" value="C:cytoplasm"/>
    <property type="evidence" value="ECO:0007669"/>
    <property type="project" value="TreeGrafter"/>
</dbReference>
<dbReference type="PANTHER" id="PTHR33861">
    <property type="entry name" value="PROTEIN CBG18333"/>
    <property type="match status" value="1"/>
</dbReference>
<dbReference type="PANTHER" id="PTHR33861:SF5">
    <property type="entry name" value="GAMMA-TUBULIN COMPLEX COMPONENT"/>
    <property type="match status" value="1"/>
</dbReference>
<feature type="region of interest" description="Disordered" evidence="1">
    <location>
        <begin position="541"/>
        <end position="575"/>
    </location>
</feature>
<evidence type="ECO:0008006" key="4">
    <source>
        <dbReference type="Google" id="ProtNLM"/>
    </source>
</evidence>
<gene>
    <name evidence="2" type="primary">moto</name>
</gene>
<reference evidence="2" key="1">
    <citation type="submission" date="2025-08" db="UniProtKB">
        <authorList>
            <consortium name="Ensembl"/>
        </authorList>
    </citation>
    <scope>IDENTIFICATION</scope>
</reference>